<accession>A0A2J6T349</accession>
<dbReference type="RefSeq" id="XP_024734340.1">
    <property type="nucleotide sequence ID" value="XM_024880817.1"/>
</dbReference>
<proteinExistence type="predicted"/>
<reference evidence="1 2" key="1">
    <citation type="submission" date="2016-04" db="EMBL/GenBank/DDBJ databases">
        <title>A degradative enzymes factory behind the ericoid mycorrhizal symbiosis.</title>
        <authorList>
            <consortium name="DOE Joint Genome Institute"/>
            <person name="Martino E."/>
            <person name="Morin E."/>
            <person name="Grelet G."/>
            <person name="Kuo A."/>
            <person name="Kohler A."/>
            <person name="Daghino S."/>
            <person name="Barry K."/>
            <person name="Choi C."/>
            <person name="Cichocki N."/>
            <person name="Clum A."/>
            <person name="Copeland A."/>
            <person name="Hainaut M."/>
            <person name="Haridas S."/>
            <person name="Labutti K."/>
            <person name="Lindquist E."/>
            <person name="Lipzen A."/>
            <person name="Khouja H.-R."/>
            <person name="Murat C."/>
            <person name="Ohm R."/>
            <person name="Olson A."/>
            <person name="Spatafora J."/>
            <person name="Veneault-Fourrey C."/>
            <person name="Henrissat B."/>
            <person name="Grigoriev I."/>
            <person name="Martin F."/>
            <person name="Perotto S."/>
        </authorList>
    </citation>
    <scope>NUCLEOTIDE SEQUENCE [LARGE SCALE GENOMIC DNA]</scope>
    <source>
        <strain evidence="1 2">E</strain>
    </source>
</reference>
<gene>
    <name evidence="1" type="ORF">K444DRAFT_615887</name>
</gene>
<dbReference type="Proteomes" id="UP000235371">
    <property type="component" value="Unassembled WGS sequence"/>
</dbReference>
<dbReference type="InParanoid" id="A0A2J6T349"/>
<dbReference type="OrthoDB" id="3830579at2759"/>
<protein>
    <submittedName>
        <fullName evidence="1">Uncharacterized protein</fullName>
    </submittedName>
</protein>
<evidence type="ECO:0000313" key="2">
    <source>
        <dbReference type="Proteomes" id="UP000235371"/>
    </source>
</evidence>
<evidence type="ECO:0000313" key="1">
    <source>
        <dbReference type="EMBL" id="PMD57436.1"/>
    </source>
</evidence>
<name>A0A2J6T349_9HELO</name>
<organism evidence="1 2">
    <name type="scientific">Hyaloscypha bicolor E</name>
    <dbReference type="NCBI Taxonomy" id="1095630"/>
    <lineage>
        <taxon>Eukaryota</taxon>
        <taxon>Fungi</taxon>
        <taxon>Dikarya</taxon>
        <taxon>Ascomycota</taxon>
        <taxon>Pezizomycotina</taxon>
        <taxon>Leotiomycetes</taxon>
        <taxon>Helotiales</taxon>
        <taxon>Hyaloscyphaceae</taxon>
        <taxon>Hyaloscypha</taxon>
        <taxon>Hyaloscypha bicolor</taxon>
    </lineage>
</organism>
<dbReference type="AlphaFoldDB" id="A0A2J6T349"/>
<dbReference type="EMBL" id="KZ613847">
    <property type="protein sequence ID" value="PMD57436.1"/>
    <property type="molecule type" value="Genomic_DNA"/>
</dbReference>
<sequence length="70" mass="7651">MNLETVQKFFAKAQDNNPGQMPGLGGLQRLQKLADGEVSWDIEFVSMACKIPADPVIKDDGPLFPGLFSK</sequence>
<keyword evidence="2" id="KW-1185">Reference proteome</keyword>
<dbReference type="GeneID" id="36588894"/>